<evidence type="ECO:0000313" key="3">
    <source>
        <dbReference type="Proteomes" id="UP000603728"/>
    </source>
</evidence>
<evidence type="ECO:0000256" key="1">
    <source>
        <dbReference type="SAM" id="SignalP"/>
    </source>
</evidence>
<dbReference type="RefSeq" id="WP_202005911.1">
    <property type="nucleotide sequence ID" value="NZ_JAERSF010000004.1"/>
</dbReference>
<evidence type="ECO:0000313" key="2">
    <source>
        <dbReference type="EMBL" id="MBL0738990.1"/>
    </source>
</evidence>
<dbReference type="EMBL" id="JAERSF010000004">
    <property type="protein sequence ID" value="MBL0738990.1"/>
    <property type="molecule type" value="Genomic_DNA"/>
</dbReference>
<feature type="chain" id="PRO_5045126676" evidence="1">
    <location>
        <begin position="25"/>
        <end position="243"/>
    </location>
</feature>
<gene>
    <name evidence="2" type="ORF">JI750_18995</name>
</gene>
<name>A0ABS1KHT9_9FLAO</name>
<protein>
    <submittedName>
        <fullName evidence="2">Uncharacterized protein</fullName>
    </submittedName>
</protein>
<sequence>MTEIFRKNKILLFLGLFLSISTSAQVVSIEGEWSTKDIIGYSNVFEYSLIKEKQPSEGRSVIFNLDGTFSCGEPMICPNGCSVYTSGSYTMVDNDHMRMAVENVRFVGFYCGNLRAQQENKRKDLGVFYIYKEGDAVRLIPSNGDFQEDRDQMLYTQMLDSFGKEWKSYDYVWDKTNANQSEEIVKDCNDRRKQRDLSNYKIVFSKNESYGDIFLLRENESYHYVVYNAVGKKVSLAYPKNKN</sequence>
<keyword evidence="1" id="KW-0732">Signal</keyword>
<comment type="caution">
    <text evidence="2">The sequence shown here is derived from an EMBL/GenBank/DDBJ whole genome shotgun (WGS) entry which is preliminary data.</text>
</comment>
<dbReference type="Proteomes" id="UP000603728">
    <property type="component" value="Unassembled WGS sequence"/>
</dbReference>
<feature type="signal peptide" evidence="1">
    <location>
        <begin position="1"/>
        <end position="24"/>
    </location>
</feature>
<proteinExistence type="predicted"/>
<organism evidence="2 3">
    <name type="scientific">Flavobacterium tagetis</name>
    <dbReference type="NCBI Taxonomy" id="2801336"/>
    <lineage>
        <taxon>Bacteria</taxon>
        <taxon>Pseudomonadati</taxon>
        <taxon>Bacteroidota</taxon>
        <taxon>Flavobacteriia</taxon>
        <taxon>Flavobacteriales</taxon>
        <taxon>Flavobacteriaceae</taxon>
        <taxon>Flavobacterium</taxon>
    </lineage>
</organism>
<accession>A0ABS1KHT9</accession>
<reference evidence="2 3" key="1">
    <citation type="submission" date="2021-01" db="EMBL/GenBank/DDBJ databases">
        <title>Genome seq and assembly of Flavobacterium sp. GN10.</title>
        <authorList>
            <person name="Chhetri G."/>
        </authorList>
    </citation>
    <scope>NUCLEOTIDE SEQUENCE [LARGE SCALE GENOMIC DNA]</scope>
    <source>
        <strain evidence="2 3">GN10</strain>
    </source>
</reference>
<keyword evidence="3" id="KW-1185">Reference proteome</keyword>